<organism evidence="1 2">
    <name type="scientific">Anas platyrhynchos</name>
    <name type="common">Mallard</name>
    <name type="synonym">Anas boschas</name>
    <dbReference type="NCBI Taxonomy" id="8839"/>
    <lineage>
        <taxon>Eukaryota</taxon>
        <taxon>Metazoa</taxon>
        <taxon>Chordata</taxon>
        <taxon>Craniata</taxon>
        <taxon>Vertebrata</taxon>
        <taxon>Euteleostomi</taxon>
        <taxon>Archelosauria</taxon>
        <taxon>Archosauria</taxon>
        <taxon>Dinosauria</taxon>
        <taxon>Saurischia</taxon>
        <taxon>Theropoda</taxon>
        <taxon>Coelurosauria</taxon>
        <taxon>Aves</taxon>
        <taxon>Neognathae</taxon>
        <taxon>Galloanserae</taxon>
        <taxon>Anseriformes</taxon>
        <taxon>Anatidae</taxon>
        <taxon>Anatinae</taxon>
        <taxon>Anas</taxon>
    </lineage>
</organism>
<keyword evidence="2" id="KW-1185">Reference proteome</keyword>
<protein>
    <submittedName>
        <fullName evidence="1">Uncharacterized protein</fullName>
    </submittedName>
</protein>
<evidence type="ECO:0000313" key="2">
    <source>
        <dbReference type="Proteomes" id="UP000296049"/>
    </source>
</evidence>
<reference evidence="2" key="1">
    <citation type="journal article" date="2013" name="Nat. Genet.">
        <title>The duck genome and transcriptome provide insight into an avian influenza virus reservoir species.</title>
        <authorList>
            <person name="Huang Y."/>
            <person name="Li Y."/>
            <person name="Burt D.W."/>
            <person name="Chen H."/>
            <person name="Zhang Y."/>
            <person name="Qian W."/>
            <person name="Kim H."/>
            <person name="Gan S."/>
            <person name="Zhao Y."/>
            <person name="Li J."/>
            <person name="Yi K."/>
            <person name="Feng H."/>
            <person name="Zhu P."/>
            <person name="Li B."/>
            <person name="Liu Q."/>
            <person name="Fairley S."/>
            <person name="Magor K.E."/>
            <person name="Du Z."/>
            <person name="Hu X."/>
            <person name="Goodman L."/>
            <person name="Tafer H."/>
            <person name="Vignal A."/>
            <person name="Lee T."/>
            <person name="Kim K.W."/>
            <person name="Sheng Z."/>
            <person name="An Y."/>
            <person name="Searle S."/>
            <person name="Herrero J."/>
            <person name="Groenen M.A."/>
            <person name="Crooijmans R.P."/>
            <person name="Faraut T."/>
            <person name="Cai Q."/>
            <person name="Webster R.G."/>
            <person name="Aldridge J.R."/>
            <person name="Warren W.C."/>
            <person name="Bartschat S."/>
            <person name="Kehr S."/>
            <person name="Marz M."/>
            <person name="Stadler P.F."/>
            <person name="Smith J."/>
            <person name="Kraus R.H."/>
            <person name="Zhao Y."/>
            <person name="Ren L."/>
            <person name="Fei J."/>
            <person name="Morisson M."/>
            <person name="Kaiser P."/>
            <person name="Griffin D.K."/>
            <person name="Rao M."/>
            <person name="Pitel F."/>
            <person name="Wang J."/>
            <person name="Li N."/>
        </authorList>
    </citation>
    <scope>NUCLEOTIDE SEQUENCE [LARGE SCALE GENOMIC DNA]</scope>
</reference>
<sequence length="340" mass="36369">MDGRGRDEQVLCPGGTARLLAAGDTRCVSGARNGLLHPLTVLGDLIPPLGNPVLASDILVLVLVLLGQPYITLYPGETFALASFYPFRLTVSNADAQPDLSSSRWAASAPRQDPAQIRAPRIHPRLHALLQLIWFSPVKSSGPSPMAGEAQAPLLAPPKPHAAPQVPPFCWWDLSETPAPGPAGSTSLRSAGRQGINPKQAQEVQKMEVLVALPSAQCQRGAGSSVVLFSTPNGLFQFRAKKNTSCFQYVLSKHSKSPLPELLQQTCWTQHQETCDAVFRLPSHICLVSTAATLTWQQLCKDELRHPAAGALLVPIQAAARSPELCPSTQRAQDALGMAA</sequence>
<name>R0JIQ9_ANAPL</name>
<dbReference type="EMBL" id="KB743855">
    <property type="protein sequence ID" value="EOA96866.1"/>
    <property type="molecule type" value="Genomic_DNA"/>
</dbReference>
<proteinExistence type="predicted"/>
<dbReference type="AlphaFoldDB" id="R0JIQ9"/>
<dbReference type="Proteomes" id="UP000296049">
    <property type="component" value="Unassembled WGS sequence"/>
</dbReference>
<accession>R0JIQ9</accession>
<gene>
    <name evidence="1" type="ORF">Anapl_12308</name>
</gene>
<evidence type="ECO:0000313" key="1">
    <source>
        <dbReference type="EMBL" id="EOA96866.1"/>
    </source>
</evidence>